<organism evidence="4 5">
    <name type="scientific">Endobacter medicaginis</name>
    <dbReference type="NCBI Taxonomy" id="1181271"/>
    <lineage>
        <taxon>Bacteria</taxon>
        <taxon>Pseudomonadati</taxon>
        <taxon>Pseudomonadota</taxon>
        <taxon>Alphaproteobacteria</taxon>
        <taxon>Acetobacterales</taxon>
        <taxon>Acetobacteraceae</taxon>
        <taxon>Endobacter</taxon>
    </lineage>
</organism>
<evidence type="ECO:0000256" key="1">
    <source>
        <dbReference type="ARBA" id="ARBA00006484"/>
    </source>
</evidence>
<dbReference type="SUPFAM" id="SSF51735">
    <property type="entry name" value="NAD(P)-binding Rossmann-fold domains"/>
    <property type="match status" value="1"/>
</dbReference>
<dbReference type="RefSeq" id="WP_246330112.1">
    <property type="nucleotide sequence ID" value="NZ_JABXXQ010000001.1"/>
</dbReference>
<feature type="region of interest" description="Disordered" evidence="3">
    <location>
        <begin position="1"/>
        <end position="44"/>
    </location>
</feature>
<keyword evidence="2" id="KW-0560">Oxidoreductase</keyword>
<dbReference type="InterPro" id="IPR002347">
    <property type="entry name" value="SDR_fam"/>
</dbReference>
<dbReference type="GO" id="GO:0016614">
    <property type="term" value="F:oxidoreductase activity, acting on CH-OH group of donors"/>
    <property type="evidence" value="ECO:0007669"/>
    <property type="project" value="UniProtKB-ARBA"/>
</dbReference>
<dbReference type="PANTHER" id="PTHR48107">
    <property type="entry name" value="NADPH-DEPENDENT ALDEHYDE REDUCTASE-LIKE PROTEIN, CHLOROPLASTIC-RELATED"/>
    <property type="match status" value="1"/>
</dbReference>
<dbReference type="Proteomes" id="UP000557688">
    <property type="component" value="Unassembled WGS sequence"/>
</dbReference>
<evidence type="ECO:0000256" key="3">
    <source>
        <dbReference type="SAM" id="MobiDB-lite"/>
    </source>
</evidence>
<accession>A0A839UYP8</accession>
<evidence type="ECO:0000256" key="2">
    <source>
        <dbReference type="ARBA" id="ARBA00023002"/>
    </source>
</evidence>
<dbReference type="PROSITE" id="PS00061">
    <property type="entry name" value="ADH_SHORT"/>
    <property type="match status" value="1"/>
</dbReference>
<dbReference type="EMBL" id="JACHXV010000005">
    <property type="protein sequence ID" value="MBB3173755.1"/>
    <property type="molecule type" value="Genomic_DNA"/>
</dbReference>
<dbReference type="PANTHER" id="PTHR48107:SF16">
    <property type="entry name" value="NADPH-DEPENDENT ALDEHYDE REDUCTASE 1, CHLOROPLASTIC"/>
    <property type="match status" value="1"/>
</dbReference>
<comment type="caution">
    <text evidence="4">The sequence shown here is derived from an EMBL/GenBank/DDBJ whole genome shotgun (WGS) entry which is preliminary data.</text>
</comment>
<dbReference type="AlphaFoldDB" id="A0A839UYP8"/>
<keyword evidence="5" id="KW-1185">Reference proteome</keyword>
<gene>
    <name evidence="4" type="ORF">FHR90_001587</name>
</gene>
<protein>
    <submittedName>
        <fullName evidence="4">Uncharacterized protein</fullName>
    </submittedName>
</protein>
<evidence type="ECO:0000313" key="5">
    <source>
        <dbReference type="Proteomes" id="UP000557688"/>
    </source>
</evidence>
<evidence type="ECO:0000313" key="4">
    <source>
        <dbReference type="EMBL" id="MBB3173755.1"/>
    </source>
</evidence>
<dbReference type="Pfam" id="PF13561">
    <property type="entry name" value="adh_short_C2"/>
    <property type="match status" value="1"/>
</dbReference>
<name>A0A839UYP8_9PROT</name>
<proteinExistence type="inferred from homology"/>
<dbReference type="InterPro" id="IPR036291">
    <property type="entry name" value="NAD(P)-bd_dom_sf"/>
</dbReference>
<comment type="similarity">
    <text evidence="1">Belongs to the short-chain dehydrogenases/reductases (SDR) family.</text>
</comment>
<dbReference type="FunFam" id="3.40.50.720:FF:000084">
    <property type="entry name" value="Short-chain dehydrogenase reductase"/>
    <property type="match status" value="1"/>
</dbReference>
<dbReference type="InterPro" id="IPR020904">
    <property type="entry name" value="Sc_DH/Rdtase_CS"/>
</dbReference>
<reference evidence="4 5" key="1">
    <citation type="submission" date="2020-08" db="EMBL/GenBank/DDBJ databases">
        <title>Genomic Encyclopedia of Type Strains, Phase III (KMG-III): the genomes of soil and plant-associated and newly described type strains.</title>
        <authorList>
            <person name="Whitman W."/>
        </authorList>
    </citation>
    <scope>NUCLEOTIDE SEQUENCE [LARGE SCALE GENOMIC DNA]</scope>
    <source>
        <strain evidence="4 5">CECT 8088</strain>
    </source>
</reference>
<sequence>MTISVPDPRSRFPKAPFKPQPQDFPGLSERMQPEPDYGEDSYRGSGRLSGLTALVTGADSGIGRAVALAFAKEGANVAIAYLDEEAPDGDAAARSVEAAGRSVLKLPGDLRQRSVCEDHIARVVAEFDRLDILVNNAAFQHPSQGLEEIDDTEWHRHFDTNVHAMFYLTRAALPHLKPGAAIINTSSVNTKTPMPMLIPYSMTKAAIANFTVSLAGSLVERGIRVNAVLPGPIWTPFIATGMPPDDQKSFGSQAPMGRPGQPAELAGAYVYLADPDNTYTTGALLPVHGGMPML</sequence>
<dbReference type="Gene3D" id="3.40.50.720">
    <property type="entry name" value="NAD(P)-binding Rossmann-like Domain"/>
    <property type="match status" value="1"/>
</dbReference>
<dbReference type="PRINTS" id="PR00081">
    <property type="entry name" value="GDHRDH"/>
</dbReference>
<dbReference type="PRINTS" id="PR00080">
    <property type="entry name" value="SDRFAMILY"/>
</dbReference>